<protein>
    <recommendedName>
        <fullName evidence="2">Single-stranded-DNA-specific exonuclease RecJ</fullName>
    </recommendedName>
</protein>
<dbReference type="Proteomes" id="UP000662904">
    <property type="component" value="Chromosome"/>
</dbReference>
<evidence type="ECO:0000259" key="8">
    <source>
        <dbReference type="Pfam" id="PF17768"/>
    </source>
</evidence>
<dbReference type="Gene3D" id="3.90.1640.30">
    <property type="match status" value="1"/>
</dbReference>
<dbReference type="EMBL" id="CP059066">
    <property type="protein sequence ID" value="QSQ09993.1"/>
    <property type="molecule type" value="Genomic_DNA"/>
</dbReference>
<accession>A0A8A0RP00</accession>
<dbReference type="SUPFAM" id="SSF64182">
    <property type="entry name" value="DHH phosphoesterases"/>
    <property type="match status" value="1"/>
</dbReference>
<dbReference type="InterPro" id="IPR003156">
    <property type="entry name" value="DHHA1_dom"/>
</dbReference>
<feature type="domain" description="DHHA1" evidence="7">
    <location>
        <begin position="357"/>
        <end position="448"/>
    </location>
</feature>
<evidence type="ECO:0000256" key="1">
    <source>
        <dbReference type="ARBA" id="ARBA00005915"/>
    </source>
</evidence>
<keyword evidence="5 9" id="KW-0269">Exonuclease</keyword>
<evidence type="ECO:0000256" key="3">
    <source>
        <dbReference type="ARBA" id="ARBA00022722"/>
    </source>
</evidence>
<evidence type="ECO:0000256" key="2">
    <source>
        <dbReference type="ARBA" id="ARBA00019841"/>
    </source>
</evidence>
<evidence type="ECO:0000259" key="7">
    <source>
        <dbReference type="Pfam" id="PF02272"/>
    </source>
</evidence>
<feature type="domain" description="RecJ OB" evidence="8">
    <location>
        <begin position="464"/>
        <end position="573"/>
    </location>
</feature>
<dbReference type="RefSeq" id="WP_206707321.1">
    <property type="nucleotide sequence ID" value="NZ_CP059066.1"/>
</dbReference>
<dbReference type="GO" id="GO:0003676">
    <property type="term" value="F:nucleic acid binding"/>
    <property type="evidence" value="ECO:0007669"/>
    <property type="project" value="InterPro"/>
</dbReference>
<keyword evidence="10" id="KW-1185">Reference proteome</keyword>
<feature type="domain" description="DDH" evidence="6">
    <location>
        <begin position="88"/>
        <end position="237"/>
    </location>
</feature>
<dbReference type="Pfam" id="PF01368">
    <property type="entry name" value="DHH"/>
    <property type="match status" value="1"/>
</dbReference>
<evidence type="ECO:0000259" key="6">
    <source>
        <dbReference type="Pfam" id="PF01368"/>
    </source>
</evidence>
<dbReference type="InterPro" id="IPR038763">
    <property type="entry name" value="DHH_sf"/>
</dbReference>
<evidence type="ECO:0000256" key="5">
    <source>
        <dbReference type="ARBA" id="ARBA00022839"/>
    </source>
</evidence>
<organism evidence="9 10">
    <name type="scientific">Koleobacter methoxysyntrophicus</name>
    <dbReference type="NCBI Taxonomy" id="2751313"/>
    <lineage>
        <taxon>Bacteria</taxon>
        <taxon>Bacillati</taxon>
        <taxon>Bacillota</taxon>
        <taxon>Clostridia</taxon>
        <taxon>Koleobacterales</taxon>
        <taxon>Koleobacteraceae</taxon>
        <taxon>Koleobacter</taxon>
    </lineage>
</organism>
<dbReference type="GO" id="GO:0008409">
    <property type="term" value="F:5'-3' exonuclease activity"/>
    <property type="evidence" value="ECO:0007669"/>
    <property type="project" value="InterPro"/>
</dbReference>
<dbReference type="NCBIfam" id="TIGR00644">
    <property type="entry name" value="recJ"/>
    <property type="match status" value="1"/>
</dbReference>
<reference evidence="9" key="1">
    <citation type="submission" date="2020-07" db="EMBL/GenBank/DDBJ databases">
        <title>Koleobacter methoxysyntrophicus gen. nov., sp. nov., a novel anaerobic bacterium isolated from deep subsurface oil field and proposal of Koleobacterales ord. nov. in the phylum Firmicutes.</title>
        <authorList>
            <person name="Sakamoto S."/>
            <person name="Tamaki H."/>
        </authorList>
    </citation>
    <scope>NUCLEOTIDE SEQUENCE</scope>
    <source>
        <strain evidence="9">NRmbB1</strain>
    </source>
</reference>
<comment type="similarity">
    <text evidence="1">Belongs to the RecJ family.</text>
</comment>
<evidence type="ECO:0000313" key="10">
    <source>
        <dbReference type="Proteomes" id="UP000662904"/>
    </source>
</evidence>
<name>A0A8A0RP00_9FIRM</name>
<keyword evidence="3" id="KW-0540">Nuclease</keyword>
<sequence>MGQIEKENGIIWKIKEYQYNLELELLLAKELGIPRSISRILVNRGIESVEAARKFLNPDISQLYNPYLMKDIDRAVKRIKNSLAKNEKVMIFGDYDVDGITATSLLIKVFKLLGKDVDYYIPNRIDEGYGLNKGAIEYAYNKGVTLIITVDCGISSHEEVLYAKKLGIDIIVTDHHEPQGELPEAYAVVNPKQKDCLYPFKELAGVGVAFKLCQGLLTDETPDNQLLELLDIVTVGTVADVVPLIDENRIIVNYGLQLLSQTKNNGLSALIKVSGLSGTQINTSHIAYMIAPRINAAGRIANPVLGVELLLCTDSEAAMEIALTLDNINKERQIIEEEIFKQAQDIIENQIDLSKERVIVISCEGWHSGVIGIVASKITEKYFRPCILISLKDGIGKGSGRSIPAFNLFEALDRCKNFLLKYGGHEQAVGLTIKQDEIQDFKKTINEIAFETLDKKDIQPWIEIDANIDPEEIEMKLVDSLYKLEPYGIGNPVPVFICNNLDVVNYRRVGKDNSHIKFTFKYNNKFITGIGFNMAYILDEDTRIKKGEKVSIAFCLDFDNWNGNRCINLLIKDIKFPVRMLYESFTEFLNNVDFLKGDKKNFESMNRKFNNIFDNRNIPDKVGYVRDILKKSDRVLIVINTPLQGWQLMKALGNENLLNPIGIYIYGVGYFIDARSLILIAPFPDNDRLIKRKFNDIIFYDMFFSDQTFNMYMQAIRGNNIHLIFGQNDYHSNISIIKKIYPDRDILKRVYRTLEHIYKKINKTNNSCPYLEISNTRFKNILKKSQNLDLHTKGICYSLEILDELGIIKYNQEQNNHIIQFIPDLKTKANLRDSRKFNESNKNLELIELSAKTLIKKQI</sequence>
<dbReference type="PANTHER" id="PTHR30255:SF2">
    <property type="entry name" value="SINGLE-STRANDED-DNA-SPECIFIC EXONUCLEASE RECJ"/>
    <property type="match status" value="1"/>
</dbReference>
<dbReference type="InterPro" id="IPR041122">
    <property type="entry name" value="RecJ_OB"/>
</dbReference>
<dbReference type="Pfam" id="PF17768">
    <property type="entry name" value="RecJ_OB"/>
    <property type="match status" value="1"/>
</dbReference>
<dbReference type="InterPro" id="IPR004610">
    <property type="entry name" value="RecJ"/>
</dbReference>
<gene>
    <name evidence="9" type="primary">recJ_1</name>
    <name evidence="9" type="ORF">H0A61_02385</name>
</gene>
<proteinExistence type="inferred from homology"/>
<dbReference type="Gene3D" id="3.10.310.30">
    <property type="match status" value="1"/>
</dbReference>
<dbReference type="AlphaFoldDB" id="A0A8A0RP00"/>
<dbReference type="GO" id="GO:0006281">
    <property type="term" value="P:DNA repair"/>
    <property type="evidence" value="ECO:0007669"/>
    <property type="project" value="InterPro"/>
</dbReference>
<dbReference type="InterPro" id="IPR001667">
    <property type="entry name" value="DDH_dom"/>
</dbReference>
<dbReference type="Pfam" id="PF02272">
    <property type="entry name" value="DHHA1"/>
    <property type="match status" value="1"/>
</dbReference>
<dbReference type="InterPro" id="IPR051673">
    <property type="entry name" value="SSDNA_exonuclease_RecJ"/>
</dbReference>
<keyword evidence="4 9" id="KW-0378">Hydrolase</keyword>
<dbReference type="PANTHER" id="PTHR30255">
    <property type="entry name" value="SINGLE-STRANDED-DNA-SPECIFIC EXONUCLEASE RECJ"/>
    <property type="match status" value="1"/>
</dbReference>
<dbReference type="GO" id="GO:0006310">
    <property type="term" value="P:DNA recombination"/>
    <property type="evidence" value="ECO:0007669"/>
    <property type="project" value="InterPro"/>
</dbReference>
<evidence type="ECO:0000313" key="9">
    <source>
        <dbReference type="EMBL" id="QSQ09993.1"/>
    </source>
</evidence>
<dbReference type="KEGG" id="kme:H0A61_02385"/>
<evidence type="ECO:0000256" key="4">
    <source>
        <dbReference type="ARBA" id="ARBA00022801"/>
    </source>
</evidence>